<dbReference type="PROSITE" id="PS50089">
    <property type="entry name" value="ZF_RING_2"/>
    <property type="match status" value="1"/>
</dbReference>
<keyword evidence="7" id="KW-0833">Ubl conjugation pathway</keyword>
<dbReference type="CDD" id="cd20336">
    <property type="entry name" value="Rcat_RBR"/>
    <property type="match status" value="1"/>
</dbReference>
<dbReference type="Gene3D" id="3.30.40.10">
    <property type="entry name" value="Zinc/RING finger domain, C3HC4 (zinc finger)"/>
    <property type="match status" value="1"/>
</dbReference>
<sequence>MKRNRAGLQGERAAQDVHYCIICAEEMPLVNFPAHTPTTHCTHDIDVCIVCMSKWIAENLKARGWNEIRCPICLQSLERNDVQRGASPKTYAHYETLSTRSALSSTPSFTWCLNPSCNSGQEHHGGLNNPAFRCRSCSQVYCLADKCLWHTGEDCAQYQRRTQVQQQQHAAEERASWWTMTLTTRLCPNPQCGRRFEKAGGCDHMVCSRCGVGFCWDCGVEWKMVKRKGMSAHKLYCRYRREELLAPY</sequence>
<evidence type="ECO:0000256" key="2">
    <source>
        <dbReference type="ARBA" id="ARBA00012251"/>
    </source>
</evidence>
<evidence type="ECO:0000313" key="12">
    <source>
        <dbReference type="EMBL" id="OCL09689.1"/>
    </source>
</evidence>
<keyword evidence="4" id="KW-0479">Metal-binding</keyword>
<dbReference type="GO" id="GO:0008270">
    <property type="term" value="F:zinc ion binding"/>
    <property type="evidence" value="ECO:0007669"/>
    <property type="project" value="UniProtKB-KW"/>
</dbReference>
<keyword evidence="3" id="KW-0808">Transferase</keyword>
<gene>
    <name evidence="12" type="ORF">AOQ84DRAFT_403818</name>
</gene>
<feature type="domain" description="RING-type" evidence="11">
    <location>
        <begin position="16"/>
        <end position="237"/>
    </location>
</feature>
<dbReference type="InterPro" id="IPR031127">
    <property type="entry name" value="E3_UB_ligase_RBR"/>
</dbReference>
<dbReference type="SUPFAM" id="SSF57850">
    <property type="entry name" value="RING/U-box"/>
    <property type="match status" value="3"/>
</dbReference>
<evidence type="ECO:0000256" key="4">
    <source>
        <dbReference type="ARBA" id="ARBA00022723"/>
    </source>
</evidence>
<comment type="catalytic activity">
    <reaction evidence="1">
        <text>[E2 ubiquitin-conjugating enzyme]-S-ubiquitinyl-L-cysteine + [acceptor protein]-L-lysine = [E2 ubiquitin-conjugating enzyme]-L-cysteine + [acceptor protein]-N(6)-ubiquitinyl-L-lysine.</text>
        <dbReference type="EC" id="2.3.2.31"/>
    </reaction>
</comment>
<dbReference type="PANTHER" id="PTHR11685">
    <property type="entry name" value="RBR FAMILY RING FINGER AND IBR DOMAIN-CONTAINING"/>
    <property type="match status" value="1"/>
</dbReference>
<dbReference type="Pfam" id="PF22191">
    <property type="entry name" value="IBR_1"/>
    <property type="match status" value="1"/>
</dbReference>
<evidence type="ECO:0000256" key="9">
    <source>
        <dbReference type="PROSITE-ProRule" id="PRU00175"/>
    </source>
</evidence>
<dbReference type="EMBL" id="KV749379">
    <property type="protein sequence ID" value="OCL09689.1"/>
    <property type="molecule type" value="Genomic_DNA"/>
</dbReference>
<evidence type="ECO:0000256" key="8">
    <source>
        <dbReference type="ARBA" id="ARBA00022833"/>
    </source>
</evidence>
<name>A0A8E2JU46_9PEZI</name>
<dbReference type="InterPro" id="IPR001841">
    <property type="entry name" value="Znf_RING"/>
</dbReference>
<dbReference type="GO" id="GO:0061630">
    <property type="term" value="F:ubiquitin protein ligase activity"/>
    <property type="evidence" value="ECO:0007669"/>
    <property type="project" value="UniProtKB-EC"/>
</dbReference>
<evidence type="ECO:0000256" key="5">
    <source>
        <dbReference type="ARBA" id="ARBA00022737"/>
    </source>
</evidence>
<evidence type="ECO:0000256" key="3">
    <source>
        <dbReference type="ARBA" id="ARBA00022679"/>
    </source>
</evidence>
<accession>A0A8E2JU46</accession>
<dbReference type="SMART" id="SM00647">
    <property type="entry name" value="IBR"/>
    <property type="match status" value="2"/>
</dbReference>
<dbReference type="Pfam" id="PF01485">
    <property type="entry name" value="IBR"/>
    <property type="match status" value="1"/>
</dbReference>
<dbReference type="OrthoDB" id="1431934at2759"/>
<organism evidence="12 13">
    <name type="scientific">Glonium stellatum</name>
    <dbReference type="NCBI Taxonomy" id="574774"/>
    <lineage>
        <taxon>Eukaryota</taxon>
        <taxon>Fungi</taxon>
        <taxon>Dikarya</taxon>
        <taxon>Ascomycota</taxon>
        <taxon>Pezizomycotina</taxon>
        <taxon>Dothideomycetes</taxon>
        <taxon>Pleosporomycetidae</taxon>
        <taxon>Gloniales</taxon>
        <taxon>Gloniaceae</taxon>
        <taxon>Glonium</taxon>
    </lineage>
</organism>
<keyword evidence="5" id="KW-0677">Repeat</keyword>
<keyword evidence="6 9" id="KW-0863">Zinc-finger</keyword>
<keyword evidence="13" id="KW-1185">Reference proteome</keyword>
<reference evidence="12 13" key="1">
    <citation type="journal article" date="2016" name="Nat. Commun.">
        <title>Ectomycorrhizal ecology is imprinted in the genome of the dominant symbiotic fungus Cenococcum geophilum.</title>
        <authorList>
            <consortium name="DOE Joint Genome Institute"/>
            <person name="Peter M."/>
            <person name="Kohler A."/>
            <person name="Ohm R.A."/>
            <person name="Kuo A."/>
            <person name="Krutzmann J."/>
            <person name="Morin E."/>
            <person name="Arend M."/>
            <person name="Barry K.W."/>
            <person name="Binder M."/>
            <person name="Choi C."/>
            <person name="Clum A."/>
            <person name="Copeland A."/>
            <person name="Grisel N."/>
            <person name="Haridas S."/>
            <person name="Kipfer T."/>
            <person name="LaButti K."/>
            <person name="Lindquist E."/>
            <person name="Lipzen A."/>
            <person name="Maire R."/>
            <person name="Meier B."/>
            <person name="Mihaltcheva S."/>
            <person name="Molinier V."/>
            <person name="Murat C."/>
            <person name="Poggeler S."/>
            <person name="Quandt C.A."/>
            <person name="Sperisen C."/>
            <person name="Tritt A."/>
            <person name="Tisserant E."/>
            <person name="Crous P.W."/>
            <person name="Henrissat B."/>
            <person name="Nehls U."/>
            <person name="Egli S."/>
            <person name="Spatafora J.W."/>
            <person name="Grigoriev I.V."/>
            <person name="Martin F.M."/>
        </authorList>
    </citation>
    <scope>NUCLEOTIDE SEQUENCE [LARGE SCALE GENOMIC DNA]</scope>
    <source>
        <strain evidence="12 13">CBS 207.34</strain>
    </source>
</reference>
<dbReference type="CDD" id="cd20335">
    <property type="entry name" value="BRcat_RBR"/>
    <property type="match status" value="1"/>
</dbReference>
<proteinExistence type="predicted"/>
<evidence type="ECO:0000259" key="11">
    <source>
        <dbReference type="PROSITE" id="PS51873"/>
    </source>
</evidence>
<dbReference type="InterPro" id="IPR002867">
    <property type="entry name" value="IBR_dom"/>
</dbReference>
<dbReference type="InterPro" id="IPR013083">
    <property type="entry name" value="Znf_RING/FYVE/PHD"/>
</dbReference>
<dbReference type="Gene3D" id="1.20.120.1750">
    <property type="match status" value="1"/>
</dbReference>
<dbReference type="Proteomes" id="UP000250140">
    <property type="component" value="Unassembled WGS sequence"/>
</dbReference>
<keyword evidence="8" id="KW-0862">Zinc</keyword>
<dbReference type="PROSITE" id="PS51873">
    <property type="entry name" value="TRIAD"/>
    <property type="match status" value="1"/>
</dbReference>
<evidence type="ECO:0000313" key="13">
    <source>
        <dbReference type="Proteomes" id="UP000250140"/>
    </source>
</evidence>
<protein>
    <recommendedName>
        <fullName evidence="2">RBR-type E3 ubiquitin transferase</fullName>
        <ecNumber evidence="2">2.3.2.31</ecNumber>
    </recommendedName>
</protein>
<evidence type="ECO:0000256" key="6">
    <source>
        <dbReference type="ARBA" id="ARBA00022771"/>
    </source>
</evidence>
<evidence type="ECO:0000256" key="1">
    <source>
        <dbReference type="ARBA" id="ARBA00001798"/>
    </source>
</evidence>
<feature type="domain" description="RING-type" evidence="10">
    <location>
        <begin position="20"/>
        <end position="73"/>
    </location>
</feature>
<evidence type="ECO:0000256" key="7">
    <source>
        <dbReference type="ARBA" id="ARBA00022786"/>
    </source>
</evidence>
<dbReference type="AlphaFoldDB" id="A0A8E2JU46"/>
<dbReference type="EC" id="2.3.2.31" evidence="2"/>
<dbReference type="InterPro" id="IPR044066">
    <property type="entry name" value="TRIAD_supradom"/>
</dbReference>
<dbReference type="GO" id="GO:0016567">
    <property type="term" value="P:protein ubiquitination"/>
    <property type="evidence" value="ECO:0007669"/>
    <property type="project" value="InterPro"/>
</dbReference>
<evidence type="ECO:0000259" key="10">
    <source>
        <dbReference type="PROSITE" id="PS50089"/>
    </source>
</evidence>